<protein>
    <submittedName>
        <fullName evidence="1">Uncharacterized protein</fullName>
    </submittedName>
</protein>
<feature type="non-terminal residue" evidence="1">
    <location>
        <position position="327"/>
    </location>
</feature>
<keyword evidence="2" id="KW-1185">Reference proteome</keyword>
<comment type="caution">
    <text evidence="1">The sequence shown here is derived from an EMBL/GenBank/DDBJ whole genome shotgun (WGS) entry which is preliminary data.</text>
</comment>
<accession>A0ABQ7JLI7</accession>
<sequence length="327" mass="36370">MTNEGTLNLDCIAADPKSEYLFGIASANTNPHTNYADSHIVLVRSNMSPTNLANITWSVVSSSTSSELSYNYPAFTSVDCVVSKEGDFTAFVRSPYRVFSEKTGVPMGVRYIRESETWSNIYGPAVYGWVSDAFVHKSFYAFNDLVHLVTGENARKVRTAILDTSTNSLRLASLSVEGLNGYRAYRETGTFEESVTFNYTRQGFFSQDRTRSSNIIATSGNEIYTTGLSSKFNEKFETFSYSRYVGVGNRVLGAFKGPPDAFYPHYVFGGLYRFSWEGVGESSTFFGSIGVMGDAYKLYTTVRDSDLKNQSYVEHTITRSDTAADFT</sequence>
<evidence type="ECO:0000313" key="2">
    <source>
        <dbReference type="Proteomes" id="UP001194696"/>
    </source>
</evidence>
<gene>
    <name evidence="1" type="ORF">BGZ96_002203</name>
</gene>
<proteinExistence type="predicted"/>
<evidence type="ECO:0000313" key="1">
    <source>
        <dbReference type="EMBL" id="KAG0278876.1"/>
    </source>
</evidence>
<dbReference type="Proteomes" id="UP001194696">
    <property type="component" value="Unassembled WGS sequence"/>
</dbReference>
<organism evidence="1 2">
    <name type="scientific">Linnemannia gamsii</name>
    <dbReference type="NCBI Taxonomy" id="64522"/>
    <lineage>
        <taxon>Eukaryota</taxon>
        <taxon>Fungi</taxon>
        <taxon>Fungi incertae sedis</taxon>
        <taxon>Mucoromycota</taxon>
        <taxon>Mortierellomycotina</taxon>
        <taxon>Mortierellomycetes</taxon>
        <taxon>Mortierellales</taxon>
        <taxon>Mortierellaceae</taxon>
        <taxon>Linnemannia</taxon>
    </lineage>
</organism>
<name>A0ABQ7JLI7_9FUNG</name>
<dbReference type="EMBL" id="JAAAIM010001403">
    <property type="protein sequence ID" value="KAG0278876.1"/>
    <property type="molecule type" value="Genomic_DNA"/>
</dbReference>
<reference evidence="1 2" key="1">
    <citation type="journal article" date="2020" name="Fungal Divers.">
        <title>Resolving the Mortierellaceae phylogeny through synthesis of multi-gene phylogenetics and phylogenomics.</title>
        <authorList>
            <person name="Vandepol N."/>
            <person name="Liber J."/>
            <person name="Desiro A."/>
            <person name="Na H."/>
            <person name="Kennedy M."/>
            <person name="Barry K."/>
            <person name="Grigoriev I.V."/>
            <person name="Miller A.N."/>
            <person name="O'Donnell K."/>
            <person name="Stajich J.E."/>
            <person name="Bonito G."/>
        </authorList>
    </citation>
    <scope>NUCLEOTIDE SEQUENCE [LARGE SCALE GENOMIC DNA]</scope>
    <source>
        <strain evidence="1 2">AD045</strain>
    </source>
</reference>